<accession>X1M5E1</accession>
<gene>
    <name evidence="2" type="ORF">S06H3_05283</name>
</gene>
<dbReference type="EMBL" id="BARV01001940">
    <property type="protein sequence ID" value="GAI01574.1"/>
    <property type="molecule type" value="Genomic_DNA"/>
</dbReference>
<dbReference type="InterPro" id="IPR038454">
    <property type="entry name" value="DnaA_N_sf"/>
</dbReference>
<dbReference type="Pfam" id="PF11638">
    <property type="entry name" value="DnaA_N"/>
    <property type="match status" value="1"/>
</dbReference>
<evidence type="ECO:0000313" key="2">
    <source>
        <dbReference type="EMBL" id="GAI01574.1"/>
    </source>
</evidence>
<reference evidence="2" key="1">
    <citation type="journal article" date="2014" name="Front. Microbiol.">
        <title>High frequency of phylogenetically diverse reductive dehalogenase-homologous genes in deep subseafloor sedimentary metagenomes.</title>
        <authorList>
            <person name="Kawai M."/>
            <person name="Futagami T."/>
            <person name="Toyoda A."/>
            <person name="Takaki Y."/>
            <person name="Nishi S."/>
            <person name="Hori S."/>
            <person name="Arai W."/>
            <person name="Tsubouchi T."/>
            <person name="Morono Y."/>
            <person name="Uchiyama I."/>
            <person name="Ito T."/>
            <person name="Fujiyama A."/>
            <person name="Inagaki F."/>
            <person name="Takami H."/>
        </authorList>
    </citation>
    <scope>NUCLEOTIDE SEQUENCE</scope>
    <source>
        <strain evidence="2">Expedition CK06-06</strain>
    </source>
</reference>
<name>X1M5E1_9ZZZZ</name>
<evidence type="ECO:0000259" key="1">
    <source>
        <dbReference type="Pfam" id="PF11638"/>
    </source>
</evidence>
<comment type="caution">
    <text evidence="2">The sequence shown here is derived from an EMBL/GenBank/DDBJ whole genome shotgun (WGS) entry which is preliminary data.</text>
</comment>
<proteinExistence type="predicted"/>
<sequence>MSDLETVWENTLKDIKNKINLPTYKAWFEHITPLSLKKNCLTVSVGSSFAKEWLESRYSNLLSDSIKKVINNSCKIKIVTAPESLESTEGYYDEYIDESIESAYYLNKKIKNSTFNTKYTFDTFIVGNSILPLNLSRISI</sequence>
<dbReference type="InterPro" id="IPR024633">
    <property type="entry name" value="DnaA_N_dom"/>
</dbReference>
<organism evidence="2">
    <name type="scientific">marine sediment metagenome</name>
    <dbReference type="NCBI Taxonomy" id="412755"/>
    <lineage>
        <taxon>unclassified sequences</taxon>
        <taxon>metagenomes</taxon>
        <taxon>ecological metagenomes</taxon>
    </lineage>
</organism>
<protein>
    <recommendedName>
        <fullName evidence="1">DnaA N-terminal domain-containing protein</fullName>
    </recommendedName>
</protein>
<dbReference type="Gene3D" id="3.30.300.180">
    <property type="match status" value="1"/>
</dbReference>
<feature type="domain" description="DnaA N-terminal" evidence="1">
    <location>
        <begin position="5"/>
        <end position="66"/>
    </location>
</feature>
<dbReference type="AlphaFoldDB" id="X1M5E1"/>